<evidence type="ECO:0000313" key="1">
    <source>
        <dbReference type="EMBL" id="KAK3489526.1"/>
    </source>
</evidence>
<keyword evidence="2" id="KW-1185">Reference proteome</keyword>
<dbReference type="RefSeq" id="XP_062691233.1">
    <property type="nucleotide sequence ID" value="XM_062838335.1"/>
</dbReference>
<dbReference type="AlphaFoldDB" id="A0AAJ0MPW7"/>
<organism evidence="1 2">
    <name type="scientific">Neurospora hispaniola</name>
    <dbReference type="NCBI Taxonomy" id="588809"/>
    <lineage>
        <taxon>Eukaryota</taxon>
        <taxon>Fungi</taxon>
        <taxon>Dikarya</taxon>
        <taxon>Ascomycota</taxon>
        <taxon>Pezizomycotina</taxon>
        <taxon>Sordariomycetes</taxon>
        <taxon>Sordariomycetidae</taxon>
        <taxon>Sordariales</taxon>
        <taxon>Sordariaceae</taxon>
        <taxon>Neurospora</taxon>
    </lineage>
</organism>
<reference evidence="1 2" key="1">
    <citation type="journal article" date="2023" name="Mol. Phylogenet. Evol.">
        <title>Genome-scale phylogeny and comparative genomics of the fungal order Sordariales.</title>
        <authorList>
            <person name="Hensen N."/>
            <person name="Bonometti L."/>
            <person name="Westerberg I."/>
            <person name="Brannstrom I.O."/>
            <person name="Guillou S."/>
            <person name="Cros-Aarteil S."/>
            <person name="Calhoun S."/>
            <person name="Haridas S."/>
            <person name="Kuo A."/>
            <person name="Mondo S."/>
            <person name="Pangilinan J."/>
            <person name="Riley R."/>
            <person name="LaButti K."/>
            <person name="Andreopoulos B."/>
            <person name="Lipzen A."/>
            <person name="Chen C."/>
            <person name="Yan M."/>
            <person name="Daum C."/>
            <person name="Ng V."/>
            <person name="Clum A."/>
            <person name="Steindorff A."/>
            <person name="Ohm R.A."/>
            <person name="Martin F."/>
            <person name="Silar P."/>
            <person name="Natvig D.O."/>
            <person name="Lalanne C."/>
            <person name="Gautier V."/>
            <person name="Ament-Velasquez S.L."/>
            <person name="Kruys A."/>
            <person name="Hutchinson M.I."/>
            <person name="Powell A.J."/>
            <person name="Barry K."/>
            <person name="Miller A.N."/>
            <person name="Grigoriev I.V."/>
            <person name="Debuchy R."/>
            <person name="Gladieux P."/>
            <person name="Hiltunen Thoren M."/>
            <person name="Johannesson H."/>
        </authorList>
    </citation>
    <scope>NUCLEOTIDE SEQUENCE [LARGE SCALE GENOMIC DNA]</scope>
    <source>
        <strain evidence="1 2">FGSC 10403</strain>
    </source>
</reference>
<accession>A0AAJ0MPW7</accession>
<name>A0AAJ0MPW7_9PEZI</name>
<dbReference type="Proteomes" id="UP001285908">
    <property type="component" value="Unassembled WGS sequence"/>
</dbReference>
<evidence type="ECO:0000313" key="2">
    <source>
        <dbReference type="Proteomes" id="UP001285908"/>
    </source>
</evidence>
<dbReference type="EMBL" id="JAULSX010000006">
    <property type="protein sequence ID" value="KAK3489526.1"/>
    <property type="molecule type" value="Genomic_DNA"/>
</dbReference>
<sequence length="311" mass="33592">MVQVGWGWAEGVMEMCGGCCGGQAEEDRRKDAQKPGNGYMLLLLVDDDEDDDDDDEAMACKGSEIYSSLTMYVPMRFRSVKTEQPGYVRRGNKGIVDVRSRLNDGTVLEEGIGRSKGLGCAAITIQSELMEMVYRVKFLFGGFRAKLDDGMSTWSENGSVPAAAEATATATAASSSTMRVGGEGRWSDVVDFGQDTTKPTLTGWMGGVGRLWSELGRFPGLEFLFCNSGVQSSPFAGVCDEEPKGAGPGGVCVDFPLDGISREMETRRAGNRGAGQLDDGRRDYKYTRLAAGSVNVMLTAETCLHADWARR</sequence>
<proteinExistence type="predicted"/>
<comment type="caution">
    <text evidence="1">The sequence shown here is derived from an EMBL/GenBank/DDBJ whole genome shotgun (WGS) entry which is preliminary data.</text>
</comment>
<protein>
    <submittedName>
        <fullName evidence="1">Uncharacterized protein</fullName>
    </submittedName>
</protein>
<gene>
    <name evidence="1" type="ORF">B0T23DRAFT_398046</name>
</gene>
<dbReference type="GeneID" id="87875957"/>